<evidence type="ECO:0000313" key="3">
    <source>
        <dbReference type="Proteomes" id="UP000037923"/>
    </source>
</evidence>
<dbReference type="AlphaFoldDB" id="A0A0N0DR72"/>
<dbReference type="Pfam" id="PF07491">
    <property type="entry name" value="PPI_Ypi1"/>
    <property type="match status" value="1"/>
</dbReference>
<dbReference type="InterPro" id="IPR011107">
    <property type="entry name" value="PPI_Ypi1"/>
</dbReference>
<comment type="caution">
    <text evidence="2">The sequence shown here is derived from an EMBL/GenBank/DDBJ whole genome shotgun (WGS) entry which is preliminary data.</text>
</comment>
<dbReference type="PANTHER" id="PTHR20835:SF0">
    <property type="entry name" value="E3 UBIQUITIN-PROTEIN LIGASE PPP1R11"/>
    <property type="match status" value="1"/>
</dbReference>
<evidence type="ECO:0008006" key="4">
    <source>
        <dbReference type="Google" id="ProtNLM"/>
    </source>
</evidence>
<dbReference type="VEuPathDB" id="TriTrypDB:LpyrH10_30_0490"/>
<organism evidence="2 3">
    <name type="scientific">Leptomonas pyrrhocoris</name>
    <name type="common">Firebug parasite</name>
    <dbReference type="NCBI Taxonomy" id="157538"/>
    <lineage>
        <taxon>Eukaryota</taxon>
        <taxon>Discoba</taxon>
        <taxon>Euglenozoa</taxon>
        <taxon>Kinetoplastea</taxon>
        <taxon>Metakinetoplastina</taxon>
        <taxon>Trypanosomatida</taxon>
        <taxon>Trypanosomatidae</taxon>
        <taxon>Leishmaniinae</taxon>
        <taxon>Leptomonas</taxon>
    </lineage>
</organism>
<feature type="compositionally biased region" description="Low complexity" evidence="1">
    <location>
        <begin position="78"/>
        <end position="87"/>
    </location>
</feature>
<dbReference type="OrthoDB" id="265291at2759"/>
<proteinExistence type="predicted"/>
<sequence length="156" mass="16986">MDGLAVRRQDATRPNDEVVPIRTAVLHLRPAPTAAETEQAERQRTMRVSWDPRVREPENQQVSKCCCVFHKKKLFGESSSDSSSSSSSDDDDSGNNGEDGHRGPVSGGAGGVGSHDEAAGAHSHDGCEHGCGHDHKPRRRRPKCTKEHCYCGTTFH</sequence>
<dbReference type="EMBL" id="LGTL01000030">
    <property type="protein sequence ID" value="KPA74293.1"/>
    <property type="molecule type" value="Genomic_DNA"/>
</dbReference>
<feature type="compositionally biased region" description="Basic and acidic residues" evidence="1">
    <location>
        <begin position="114"/>
        <end position="134"/>
    </location>
</feature>
<feature type="region of interest" description="Disordered" evidence="1">
    <location>
        <begin position="76"/>
        <end position="144"/>
    </location>
</feature>
<dbReference type="GO" id="GO:0004865">
    <property type="term" value="F:protein serine/threonine phosphatase inhibitor activity"/>
    <property type="evidence" value="ECO:0007669"/>
    <property type="project" value="InterPro"/>
</dbReference>
<evidence type="ECO:0000256" key="1">
    <source>
        <dbReference type="SAM" id="MobiDB-lite"/>
    </source>
</evidence>
<dbReference type="GeneID" id="26909571"/>
<dbReference type="PANTHER" id="PTHR20835">
    <property type="entry name" value="E3 UBIQUITIN-PROTEIN LIGASE PPP1R11-RELATED"/>
    <property type="match status" value="1"/>
</dbReference>
<dbReference type="GO" id="GO:0008157">
    <property type="term" value="F:protein phosphatase 1 binding"/>
    <property type="evidence" value="ECO:0007669"/>
    <property type="project" value="TreeGrafter"/>
</dbReference>
<dbReference type="OMA" id="CTREHCY"/>
<dbReference type="RefSeq" id="XP_015652731.1">
    <property type="nucleotide sequence ID" value="XM_015808680.1"/>
</dbReference>
<dbReference type="EMBL" id="LGTL01000030">
    <property type="protein sequence ID" value="KPA74292.1"/>
    <property type="molecule type" value="Genomic_DNA"/>
</dbReference>
<keyword evidence="3" id="KW-1185">Reference proteome</keyword>
<feature type="region of interest" description="Disordered" evidence="1">
    <location>
        <begin position="29"/>
        <end position="61"/>
    </location>
</feature>
<evidence type="ECO:0000313" key="2">
    <source>
        <dbReference type="EMBL" id="KPA74292.1"/>
    </source>
</evidence>
<dbReference type="RefSeq" id="XP_015652732.1">
    <property type="nucleotide sequence ID" value="XM_015808681.1"/>
</dbReference>
<dbReference type="GO" id="GO:0005634">
    <property type="term" value="C:nucleus"/>
    <property type="evidence" value="ECO:0007669"/>
    <property type="project" value="TreeGrafter"/>
</dbReference>
<reference evidence="2 3" key="1">
    <citation type="submission" date="2015-07" db="EMBL/GenBank/DDBJ databases">
        <title>High-quality genome of monoxenous trypanosomatid Leptomonas pyrrhocoris.</title>
        <authorList>
            <person name="Flegontov P."/>
            <person name="Butenko A."/>
            <person name="Firsov S."/>
            <person name="Vlcek C."/>
            <person name="Logacheva M.D."/>
            <person name="Field M."/>
            <person name="Filatov D."/>
            <person name="Flegontova O."/>
            <person name="Gerasimov E."/>
            <person name="Jackson A.P."/>
            <person name="Kelly S."/>
            <person name="Opperdoes F."/>
            <person name="O'Reilly A."/>
            <person name="Votypka J."/>
            <person name="Yurchenko V."/>
            <person name="Lukes J."/>
        </authorList>
    </citation>
    <scope>NUCLEOTIDE SEQUENCE [LARGE SCALE GENOMIC DNA]</scope>
    <source>
        <strain evidence="2">H10</strain>
    </source>
</reference>
<name>A0A0N0DR72_LEPPY</name>
<gene>
    <name evidence="2" type="ORF">ABB37_09288</name>
</gene>
<accession>A0A0N0DR72</accession>
<feature type="compositionally biased region" description="Basic and acidic residues" evidence="1">
    <location>
        <begin position="39"/>
        <end position="58"/>
    </location>
</feature>
<protein>
    <recommendedName>
        <fullName evidence="4">Protein phosphatase inhibitor</fullName>
    </recommendedName>
</protein>
<dbReference type="Proteomes" id="UP000037923">
    <property type="component" value="Unassembled WGS sequence"/>
</dbReference>